<name>A0A182D1V4_BLAVI</name>
<organism evidence="1">
    <name type="scientific">Blastochloris viridis</name>
    <name type="common">Rhodopseudomonas viridis</name>
    <dbReference type="NCBI Taxonomy" id="1079"/>
    <lineage>
        <taxon>Bacteria</taxon>
        <taxon>Pseudomonadati</taxon>
        <taxon>Pseudomonadota</taxon>
        <taxon>Alphaproteobacteria</taxon>
        <taxon>Hyphomicrobiales</taxon>
        <taxon>Blastochloridaceae</taxon>
        <taxon>Blastochloris</taxon>
    </lineage>
</organism>
<evidence type="ECO:0000313" key="1">
    <source>
        <dbReference type="EMBL" id="BAR99384.1"/>
    </source>
</evidence>
<proteinExistence type="predicted"/>
<dbReference type="EMBL" id="AP014854">
    <property type="protein sequence ID" value="BAR99384.1"/>
    <property type="molecule type" value="Genomic_DNA"/>
</dbReference>
<reference evidence="1" key="1">
    <citation type="journal article" date="2015" name="Genome Announc.">
        <title>Complete Genome Sequence of the Bacteriochlorophyll b-Producing Photosynthetic Bacterium Blastochloris viridis.</title>
        <authorList>
            <person name="Tsukatani Y."/>
            <person name="Hirose Y."/>
            <person name="Harada J."/>
            <person name="Misawa N."/>
            <person name="Mori K."/>
            <person name="Inoue K."/>
            <person name="Tamiaki H."/>
        </authorList>
    </citation>
    <scope>NUCLEOTIDE SEQUENCE [LARGE SCALE GENOMIC DNA]</scope>
    <source>
        <strain evidence="1">DSM 133</strain>
    </source>
</reference>
<protein>
    <submittedName>
        <fullName evidence="1">Uncharacterized protein</fullName>
    </submittedName>
</protein>
<sequence length="39" mass="4526">MANGWVKRLFDPCFSARRGERRRAEMRGRGAFPAECAIR</sequence>
<dbReference type="AlphaFoldDB" id="A0A182D1V4"/>
<gene>
    <name evidence="1" type="ORF">BV133_1791</name>
</gene>
<accession>A0A182D1V4</accession>